<organism evidence="1 2">
    <name type="scientific">Dendrobium catenatum</name>
    <dbReference type="NCBI Taxonomy" id="906689"/>
    <lineage>
        <taxon>Eukaryota</taxon>
        <taxon>Viridiplantae</taxon>
        <taxon>Streptophyta</taxon>
        <taxon>Embryophyta</taxon>
        <taxon>Tracheophyta</taxon>
        <taxon>Spermatophyta</taxon>
        <taxon>Magnoliopsida</taxon>
        <taxon>Liliopsida</taxon>
        <taxon>Asparagales</taxon>
        <taxon>Orchidaceae</taxon>
        <taxon>Epidendroideae</taxon>
        <taxon>Malaxideae</taxon>
        <taxon>Dendrobiinae</taxon>
        <taxon>Dendrobium</taxon>
    </lineage>
</organism>
<gene>
    <name evidence="1" type="ORF">MA16_Dca028571</name>
</gene>
<dbReference type="Proteomes" id="UP000233837">
    <property type="component" value="Unassembled WGS sequence"/>
</dbReference>
<protein>
    <submittedName>
        <fullName evidence="1">Uncharacterized protein</fullName>
    </submittedName>
</protein>
<sequence length="69" mass="7667">MKATTTKQRVRAIWTYSTLVRCPTAMKAAAQNRGQELFGPHDSNGNEGRFLLSAMFDSYIPGDSDNEGR</sequence>
<proteinExistence type="predicted"/>
<evidence type="ECO:0000313" key="1">
    <source>
        <dbReference type="EMBL" id="PKU59026.1"/>
    </source>
</evidence>
<name>A0A2I0V6I8_9ASPA</name>
<dbReference type="AlphaFoldDB" id="A0A2I0V6I8"/>
<dbReference type="EMBL" id="KZ505624">
    <property type="protein sequence ID" value="PKU59026.1"/>
    <property type="molecule type" value="Genomic_DNA"/>
</dbReference>
<evidence type="ECO:0000313" key="2">
    <source>
        <dbReference type="Proteomes" id="UP000233837"/>
    </source>
</evidence>
<accession>A0A2I0V6I8</accession>
<reference evidence="1 2" key="2">
    <citation type="journal article" date="2017" name="Nature">
        <title>The Apostasia genome and the evolution of orchids.</title>
        <authorList>
            <person name="Zhang G.Q."/>
            <person name="Liu K.W."/>
            <person name="Li Z."/>
            <person name="Lohaus R."/>
            <person name="Hsiao Y.Y."/>
            <person name="Niu S.C."/>
            <person name="Wang J.Y."/>
            <person name="Lin Y.C."/>
            <person name="Xu Q."/>
            <person name="Chen L.J."/>
            <person name="Yoshida K."/>
            <person name="Fujiwara S."/>
            <person name="Wang Z.W."/>
            <person name="Zhang Y.Q."/>
            <person name="Mitsuda N."/>
            <person name="Wang M."/>
            <person name="Liu G.H."/>
            <person name="Pecoraro L."/>
            <person name="Huang H.X."/>
            <person name="Xiao X.J."/>
            <person name="Lin M."/>
            <person name="Wu X.Y."/>
            <person name="Wu W.L."/>
            <person name="Chen Y.Y."/>
            <person name="Chang S.B."/>
            <person name="Sakamoto S."/>
            <person name="Ohme-Takagi M."/>
            <person name="Yagi M."/>
            <person name="Zeng S.J."/>
            <person name="Shen C.Y."/>
            <person name="Yeh C.M."/>
            <person name="Luo Y.B."/>
            <person name="Tsai W.C."/>
            <person name="Van de Peer Y."/>
            <person name="Liu Z.J."/>
        </authorList>
    </citation>
    <scope>NUCLEOTIDE SEQUENCE [LARGE SCALE GENOMIC DNA]</scope>
    <source>
        <tissue evidence="1">The whole plant</tissue>
    </source>
</reference>
<reference evidence="1 2" key="1">
    <citation type="journal article" date="2016" name="Sci. Rep.">
        <title>The Dendrobium catenatum Lindl. genome sequence provides insights into polysaccharide synthase, floral development and adaptive evolution.</title>
        <authorList>
            <person name="Zhang G.Q."/>
            <person name="Xu Q."/>
            <person name="Bian C."/>
            <person name="Tsai W.C."/>
            <person name="Yeh C.M."/>
            <person name="Liu K.W."/>
            <person name="Yoshida K."/>
            <person name="Zhang L.S."/>
            <person name="Chang S.B."/>
            <person name="Chen F."/>
            <person name="Shi Y."/>
            <person name="Su Y.Y."/>
            <person name="Zhang Y.Q."/>
            <person name="Chen L.J."/>
            <person name="Yin Y."/>
            <person name="Lin M."/>
            <person name="Huang H."/>
            <person name="Deng H."/>
            <person name="Wang Z.W."/>
            <person name="Zhu S.L."/>
            <person name="Zhao X."/>
            <person name="Deng C."/>
            <person name="Niu S.C."/>
            <person name="Huang J."/>
            <person name="Wang M."/>
            <person name="Liu G.H."/>
            <person name="Yang H.J."/>
            <person name="Xiao X.J."/>
            <person name="Hsiao Y.Y."/>
            <person name="Wu W.L."/>
            <person name="Chen Y.Y."/>
            <person name="Mitsuda N."/>
            <person name="Ohme-Takagi M."/>
            <person name="Luo Y.B."/>
            <person name="Van de Peer Y."/>
            <person name="Liu Z.J."/>
        </authorList>
    </citation>
    <scope>NUCLEOTIDE SEQUENCE [LARGE SCALE GENOMIC DNA]</scope>
    <source>
        <tissue evidence="1">The whole plant</tissue>
    </source>
</reference>
<keyword evidence="2" id="KW-1185">Reference proteome</keyword>